<dbReference type="GO" id="GO:0030041">
    <property type="term" value="P:actin filament polymerization"/>
    <property type="evidence" value="ECO:0007669"/>
    <property type="project" value="UniProtKB-UniRule"/>
</dbReference>
<dbReference type="GO" id="GO:0034314">
    <property type="term" value="P:Arp2/3 complex-mediated actin nucleation"/>
    <property type="evidence" value="ECO:0007669"/>
    <property type="project" value="UniProtKB-UniRule"/>
</dbReference>
<accession>A0A0M0K4C2</accession>
<dbReference type="InterPro" id="IPR008384">
    <property type="entry name" value="ARPC4"/>
</dbReference>
<reference evidence="8" key="1">
    <citation type="journal article" date="2015" name="PLoS Genet.">
        <title>Genome Sequence and Transcriptome Analyses of Chrysochromulina tobin: Metabolic Tools for Enhanced Algal Fitness in the Prominent Order Prymnesiales (Haptophyceae).</title>
        <authorList>
            <person name="Hovde B.T."/>
            <person name="Deodato C.R."/>
            <person name="Hunsperger H.M."/>
            <person name="Ryken S.A."/>
            <person name="Yost W."/>
            <person name="Jha R.K."/>
            <person name="Patterson J."/>
            <person name="Monnat R.J. Jr."/>
            <person name="Barlow S.B."/>
            <person name="Starkenburg S.R."/>
            <person name="Cattolico R.A."/>
        </authorList>
    </citation>
    <scope>NUCLEOTIDE SEQUENCE</scope>
    <source>
        <strain evidence="8">CCMP291</strain>
    </source>
</reference>
<dbReference type="Pfam" id="PF05856">
    <property type="entry name" value="ARPC4"/>
    <property type="match status" value="1"/>
</dbReference>
<proteinExistence type="inferred from homology"/>
<keyword evidence="8" id="KW-1185">Reference proteome</keyword>
<dbReference type="GO" id="GO:0005885">
    <property type="term" value="C:Arp2/3 protein complex"/>
    <property type="evidence" value="ECO:0007669"/>
    <property type="project" value="UniProtKB-UniRule"/>
</dbReference>
<gene>
    <name evidence="7" type="ORF">Ctob_012519</name>
</gene>
<dbReference type="GO" id="GO:0051015">
    <property type="term" value="F:actin filament binding"/>
    <property type="evidence" value="ECO:0007669"/>
    <property type="project" value="TreeGrafter"/>
</dbReference>
<dbReference type="PANTHER" id="PTHR22629">
    <property type="entry name" value="ARP2/3 COMPLEX 20 KD SUBUNIT"/>
    <property type="match status" value="1"/>
</dbReference>
<dbReference type="Gene3D" id="3.30.1460.20">
    <property type="match status" value="1"/>
</dbReference>
<dbReference type="AlphaFoldDB" id="A0A0M0K4C2"/>
<dbReference type="Proteomes" id="UP000037460">
    <property type="component" value="Unassembled WGS sequence"/>
</dbReference>
<sequence length="172" mass="19970">MGSNSALKPYLDAIKTTLHASLCIENFASQIVERHNKPEIEVGTSRELLLNPIVIHRSENEYVMIETAVNSVRISIKVKQIDEMDAILANKFSRMIMQRADNFIVLRRKPMPGYDVSFLLTNFNLEAMWKHKLIDFVVQFMEEIDSEISQMKIQVNERARTVGYQYLKDFTN</sequence>
<organism evidence="7 8">
    <name type="scientific">Chrysochromulina tobinii</name>
    <dbReference type="NCBI Taxonomy" id="1460289"/>
    <lineage>
        <taxon>Eukaryota</taxon>
        <taxon>Haptista</taxon>
        <taxon>Haptophyta</taxon>
        <taxon>Prymnesiophyceae</taxon>
        <taxon>Prymnesiales</taxon>
        <taxon>Chrysochromulinaceae</taxon>
        <taxon>Chrysochromulina</taxon>
    </lineage>
</organism>
<evidence type="ECO:0000313" key="7">
    <source>
        <dbReference type="EMBL" id="KOO33654.1"/>
    </source>
</evidence>
<evidence type="ECO:0000256" key="5">
    <source>
        <dbReference type="ARBA" id="ARBA00023212"/>
    </source>
</evidence>
<dbReference type="SUPFAM" id="SSF69645">
    <property type="entry name" value="Arp2/3 complex subunits"/>
    <property type="match status" value="1"/>
</dbReference>
<dbReference type="EMBL" id="JWZX01001462">
    <property type="protein sequence ID" value="KOO33654.1"/>
    <property type="molecule type" value="Genomic_DNA"/>
</dbReference>
<dbReference type="PIRSF" id="PIRSF039100">
    <property type="entry name" value="ARPC4"/>
    <property type="match status" value="1"/>
</dbReference>
<comment type="function">
    <text evidence="6">Functions as actin-binding component of the Arp2/3 complex which is involved in regulation of actin polymerization and together with an activating nucleation-promoting factor (NPF) mediates the formation of branched actin networks. Seems to contact the mother actin filament.</text>
</comment>
<dbReference type="OrthoDB" id="336240at2759"/>
<dbReference type="PANTHER" id="PTHR22629:SF0">
    <property type="entry name" value="ACTIN-RELATED PROTEIN 2_3 COMPLEX SUBUNIT 4"/>
    <property type="match status" value="1"/>
</dbReference>
<evidence type="ECO:0000256" key="1">
    <source>
        <dbReference type="ARBA" id="ARBA00004245"/>
    </source>
</evidence>
<dbReference type="InterPro" id="IPR034666">
    <property type="entry name" value="ARPC2/4"/>
</dbReference>
<comment type="similarity">
    <text evidence="2 6">Belongs to the ARPC4 family.</text>
</comment>
<keyword evidence="3 6" id="KW-0963">Cytoplasm</keyword>
<evidence type="ECO:0000313" key="8">
    <source>
        <dbReference type="Proteomes" id="UP000037460"/>
    </source>
</evidence>
<keyword evidence="4 6" id="KW-0009">Actin-binding</keyword>
<evidence type="ECO:0000256" key="6">
    <source>
        <dbReference type="PIRNR" id="PIRNR039100"/>
    </source>
</evidence>
<comment type="subcellular location">
    <subcellularLocation>
        <location evidence="1 6">Cytoplasm</location>
        <location evidence="1 6">Cytoskeleton</location>
    </subcellularLocation>
</comment>
<evidence type="ECO:0000256" key="2">
    <source>
        <dbReference type="ARBA" id="ARBA00005919"/>
    </source>
</evidence>
<name>A0A0M0K4C2_9EUKA</name>
<evidence type="ECO:0000256" key="4">
    <source>
        <dbReference type="ARBA" id="ARBA00023203"/>
    </source>
</evidence>
<protein>
    <recommendedName>
        <fullName evidence="6">Actin-related protein 2/3 complex subunit 4</fullName>
    </recommendedName>
</protein>
<comment type="caution">
    <text evidence="7">The sequence shown here is derived from an EMBL/GenBank/DDBJ whole genome shotgun (WGS) entry which is preliminary data.</text>
</comment>
<evidence type="ECO:0000256" key="3">
    <source>
        <dbReference type="ARBA" id="ARBA00022490"/>
    </source>
</evidence>
<keyword evidence="5 6" id="KW-0206">Cytoskeleton</keyword>